<evidence type="ECO:0000313" key="4">
    <source>
        <dbReference type="Proteomes" id="UP001165565"/>
    </source>
</evidence>
<dbReference type="AlphaFoldDB" id="A0AA42CUR1"/>
<dbReference type="InterPro" id="IPR001478">
    <property type="entry name" value="PDZ"/>
</dbReference>
<keyword evidence="1" id="KW-0812">Transmembrane</keyword>
<dbReference type="Gene3D" id="2.30.42.10">
    <property type="match status" value="1"/>
</dbReference>
<keyword evidence="1" id="KW-0472">Membrane</keyword>
<keyword evidence="4" id="KW-1185">Reference proteome</keyword>
<gene>
    <name evidence="3" type="ORF">NEE01_13090</name>
</gene>
<accession>A0AA42CUR1</accession>
<evidence type="ECO:0000313" key="3">
    <source>
        <dbReference type="EMBL" id="MCW6535713.1"/>
    </source>
</evidence>
<dbReference type="Proteomes" id="UP001165565">
    <property type="component" value="Unassembled WGS sequence"/>
</dbReference>
<feature type="domain" description="PDZ" evidence="2">
    <location>
        <begin position="52"/>
        <end position="95"/>
    </location>
</feature>
<organism evidence="3 4">
    <name type="scientific">Sphingomonas lycopersici</name>
    <dbReference type="NCBI Taxonomy" id="2951807"/>
    <lineage>
        <taxon>Bacteria</taxon>
        <taxon>Pseudomonadati</taxon>
        <taxon>Pseudomonadota</taxon>
        <taxon>Alphaproteobacteria</taxon>
        <taxon>Sphingomonadales</taxon>
        <taxon>Sphingomonadaceae</taxon>
        <taxon>Sphingomonas</taxon>
    </lineage>
</organism>
<dbReference type="InterPro" id="IPR036034">
    <property type="entry name" value="PDZ_sf"/>
</dbReference>
<comment type="caution">
    <text evidence="3">The sequence shown here is derived from an EMBL/GenBank/DDBJ whole genome shotgun (WGS) entry which is preliminary data.</text>
</comment>
<sequence length="125" mass="12320">MNGLRAASWAAVGAAAIGAGAFGLLAGGLPHGPVRGAVGGATYSPVTRAKRHVLVVTSLRTGGAEASAGLKVGDMIEEVNGATDASLVALRAAEARPEPTLLKVKRDGGDVQTLTLLKEAPGGAI</sequence>
<dbReference type="SUPFAM" id="SSF50156">
    <property type="entry name" value="PDZ domain-like"/>
    <property type="match status" value="1"/>
</dbReference>
<reference evidence="3" key="1">
    <citation type="submission" date="2022-06" db="EMBL/GenBank/DDBJ databases">
        <title>Sphingomonas sp. nov. isolated from rhizosphere soil of tomato.</title>
        <authorList>
            <person name="Dong H."/>
            <person name="Gao R."/>
        </authorList>
    </citation>
    <scope>NUCLEOTIDE SEQUENCE</scope>
    <source>
        <strain evidence="3">MMSM24</strain>
    </source>
</reference>
<protein>
    <submittedName>
        <fullName evidence="3">PDZ domain-containing protein</fullName>
    </submittedName>
</protein>
<name>A0AA42CUR1_9SPHN</name>
<keyword evidence="1" id="KW-1133">Transmembrane helix</keyword>
<evidence type="ECO:0000259" key="2">
    <source>
        <dbReference type="Pfam" id="PF00595"/>
    </source>
</evidence>
<dbReference type="RefSeq" id="WP_265269238.1">
    <property type="nucleotide sequence ID" value="NZ_JANFAU010000002.1"/>
</dbReference>
<dbReference type="Pfam" id="PF00595">
    <property type="entry name" value="PDZ"/>
    <property type="match status" value="1"/>
</dbReference>
<evidence type="ECO:0000256" key="1">
    <source>
        <dbReference type="SAM" id="Phobius"/>
    </source>
</evidence>
<proteinExistence type="predicted"/>
<dbReference type="EMBL" id="JANFAV010000008">
    <property type="protein sequence ID" value="MCW6535713.1"/>
    <property type="molecule type" value="Genomic_DNA"/>
</dbReference>
<feature type="transmembrane region" description="Helical" evidence="1">
    <location>
        <begin position="6"/>
        <end position="26"/>
    </location>
</feature>